<sequence>MLRSCHSLKTLFFSCLKVTDTFEGCTCRRCGQTGSLRELGVHGITKMRSGHQRSCTRWRITTGVRNN</sequence>
<reference evidence="2" key="1">
    <citation type="submission" date="2020-06" db="EMBL/GenBank/DDBJ databases">
        <title>WGS assembly of Ceratodon purpureus strain R40.</title>
        <authorList>
            <person name="Carey S.B."/>
            <person name="Jenkins J."/>
            <person name="Shu S."/>
            <person name="Lovell J.T."/>
            <person name="Sreedasyam A."/>
            <person name="Maumus F."/>
            <person name="Tiley G.P."/>
            <person name="Fernandez-Pozo N."/>
            <person name="Barry K."/>
            <person name="Chen C."/>
            <person name="Wang M."/>
            <person name="Lipzen A."/>
            <person name="Daum C."/>
            <person name="Saski C.A."/>
            <person name="Payton A.C."/>
            <person name="Mcbreen J.C."/>
            <person name="Conrad R.E."/>
            <person name="Kollar L.M."/>
            <person name="Olsson S."/>
            <person name="Huttunen S."/>
            <person name="Landis J.B."/>
            <person name="Wickett N.J."/>
            <person name="Johnson M.G."/>
            <person name="Rensing S.A."/>
            <person name="Grimwood J."/>
            <person name="Schmutz J."/>
            <person name="Mcdaniel S.F."/>
        </authorList>
    </citation>
    <scope>NUCLEOTIDE SEQUENCE</scope>
    <source>
        <strain evidence="2">R40</strain>
    </source>
</reference>
<dbReference type="EMBL" id="CM026425">
    <property type="protein sequence ID" value="KAG0576664.1"/>
    <property type="molecule type" value="Genomic_DNA"/>
</dbReference>
<proteinExistence type="predicted"/>
<protein>
    <recommendedName>
        <fullName evidence="4">Secreted protein</fullName>
    </recommendedName>
</protein>
<feature type="signal peptide" evidence="1">
    <location>
        <begin position="1"/>
        <end position="21"/>
    </location>
</feature>
<feature type="chain" id="PRO_5035787710" description="Secreted protein" evidence="1">
    <location>
        <begin position="22"/>
        <end position="67"/>
    </location>
</feature>
<evidence type="ECO:0000313" key="3">
    <source>
        <dbReference type="Proteomes" id="UP000822688"/>
    </source>
</evidence>
<gene>
    <name evidence="2" type="ORF">KC19_5G097500</name>
</gene>
<evidence type="ECO:0008006" key="4">
    <source>
        <dbReference type="Google" id="ProtNLM"/>
    </source>
</evidence>
<keyword evidence="1" id="KW-0732">Signal</keyword>
<dbReference type="AlphaFoldDB" id="A0A8T0HZR8"/>
<evidence type="ECO:0000313" key="2">
    <source>
        <dbReference type="EMBL" id="KAG0576664.1"/>
    </source>
</evidence>
<evidence type="ECO:0000256" key="1">
    <source>
        <dbReference type="SAM" id="SignalP"/>
    </source>
</evidence>
<keyword evidence="3" id="KW-1185">Reference proteome</keyword>
<comment type="caution">
    <text evidence="2">The sequence shown here is derived from an EMBL/GenBank/DDBJ whole genome shotgun (WGS) entry which is preliminary data.</text>
</comment>
<accession>A0A8T0HZR8</accession>
<name>A0A8T0HZR8_CERPU</name>
<organism evidence="2 3">
    <name type="scientific">Ceratodon purpureus</name>
    <name type="common">Fire moss</name>
    <name type="synonym">Dicranum purpureum</name>
    <dbReference type="NCBI Taxonomy" id="3225"/>
    <lineage>
        <taxon>Eukaryota</taxon>
        <taxon>Viridiplantae</taxon>
        <taxon>Streptophyta</taxon>
        <taxon>Embryophyta</taxon>
        <taxon>Bryophyta</taxon>
        <taxon>Bryophytina</taxon>
        <taxon>Bryopsida</taxon>
        <taxon>Dicranidae</taxon>
        <taxon>Pseudoditrichales</taxon>
        <taxon>Ditrichaceae</taxon>
        <taxon>Ceratodon</taxon>
    </lineage>
</organism>
<dbReference type="Proteomes" id="UP000822688">
    <property type="component" value="Chromosome 5"/>
</dbReference>